<sequence length="378" mass="44098">MNITIMPSSKKNRKLDQQTQDQIRKEVLASESTKNFADPTYDVTFKMLCANKDFLKYLINIFLDFKEDKVIDDVEFLPQELVANHSMEQKVIFDLRCQTNHDEEVIVEMQRQYKKYFICRMQYYMARLVVNEIFAGDSENIHEKLKKTHILVISKDNLIKGKEYVDDDKYEQTVMPTIAERGHMEMFQNVMHWKFAEVRKFVKALEKGKVNLRTDKKAQLLYFFDNCAKINSMDEVQDYFDPDIKKGYEIMMKTNLEKEGKMTEYLQETIEEMFDRKEREEIEAAFEEACKKAKIEGEAIGEAKGETKGKLEGKLEGKLDMLQKLIVKSISHATLVDVCDDLTEQQITVVEAYVHENGLVPVEKLMGLVAEPSSEYAT</sequence>
<evidence type="ECO:0000313" key="1">
    <source>
        <dbReference type="EMBL" id="AVP87619.1"/>
    </source>
</evidence>
<name>A0A2P1P8M1_9RICK</name>
<evidence type="ECO:0000313" key="2">
    <source>
        <dbReference type="Proteomes" id="UP000241762"/>
    </source>
</evidence>
<dbReference type="KEGG" id="ptc:phytr_6780"/>
<accession>A0A2P1P8M1</accession>
<dbReference type="AlphaFoldDB" id="A0A2P1P8M1"/>
<protein>
    <submittedName>
        <fullName evidence="1">Uncharacterized protein</fullName>
    </submittedName>
</protein>
<organism evidence="1 2">
    <name type="scientific">Candidatus Phycorickettsia trachydisci</name>
    <dbReference type="NCBI Taxonomy" id="2115978"/>
    <lineage>
        <taxon>Bacteria</taxon>
        <taxon>Pseudomonadati</taxon>
        <taxon>Pseudomonadota</taxon>
        <taxon>Alphaproteobacteria</taxon>
        <taxon>Rickettsiales</taxon>
        <taxon>Rickettsiaceae</taxon>
        <taxon>Candidatus Phycorickettsia</taxon>
    </lineage>
</organism>
<dbReference type="Pfam" id="PF12784">
    <property type="entry name" value="PDDEXK_2"/>
    <property type="match status" value="1"/>
</dbReference>
<proteinExistence type="predicted"/>
<dbReference type="OrthoDB" id="7161698at2"/>
<dbReference type="EMBL" id="CP027845">
    <property type="protein sequence ID" value="AVP87619.1"/>
    <property type="molecule type" value="Genomic_DNA"/>
</dbReference>
<reference evidence="1 2" key="1">
    <citation type="submission" date="2018-03" db="EMBL/GenBank/DDBJ databases">
        <title>A gene transfer event suggests a long-term partnership between eustigmatophyte algae and a novel lineage of endosymbiotic bacteria.</title>
        <authorList>
            <person name="Yurchenko T."/>
            <person name="Sevcikova T."/>
            <person name="Pribyl P."/>
            <person name="El Karkouri K."/>
            <person name="Klimes V."/>
            <person name="Amaral R."/>
            <person name="Zbrankova V."/>
            <person name="Kim E."/>
            <person name="Raoult D."/>
            <person name="Santos L.M.A."/>
            <person name="Elias M."/>
        </authorList>
    </citation>
    <scope>NUCLEOTIDE SEQUENCE [LARGE SCALE GENOMIC DNA]</scope>
    <source>
        <strain evidence="1">CCALA 838</strain>
    </source>
</reference>
<dbReference type="PANTHER" id="PTHR41317">
    <property type="entry name" value="PD-(D_E)XK NUCLEASE FAMILY TRANSPOSASE"/>
    <property type="match status" value="1"/>
</dbReference>
<dbReference type="PANTHER" id="PTHR41317:SF1">
    <property type="entry name" value="PD-(D_E)XK NUCLEASE FAMILY TRANSPOSASE"/>
    <property type="match status" value="1"/>
</dbReference>
<gene>
    <name evidence="1" type="ORF">phytr_6780</name>
</gene>
<dbReference type="RefSeq" id="WP_106874475.1">
    <property type="nucleotide sequence ID" value="NZ_CP027845.1"/>
</dbReference>
<keyword evidence="2" id="KW-1185">Reference proteome</keyword>
<dbReference type="Proteomes" id="UP000241762">
    <property type="component" value="Chromosome"/>
</dbReference>